<dbReference type="Proteomes" id="UP000027120">
    <property type="component" value="Unassembled WGS sequence"/>
</dbReference>
<accession>A0A067G3L4</accession>
<dbReference type="EMBL" id="KK784884">
    <property type="protein sequence ID" value="KDO74204.1"/>
    <property type="molecule type" value="Genomic_DNA"/>
</dbReference>
<dbReference type="SUPFAM" id="SSF81383">
    <property type="entry name" value="F-box domain"/>
    <property type="match status" value="1"/>
</dbReference>
<organism evidence="1 2">
    <name type="scientific">Citrus sinensis</name>
    <name type="common">Sweet orange</name>
    <name type="synonym">Citrus aurantium var. sinensis</name>
    <dbReference type="NCBI Taxonomy" id="2711"/>
    <lineage>
        <taxon>Eukaryota</taxon>
        <taxon>Viridiplantae</taxon>
        <taxon>Streptophyta</taxon>
        <taxon>Embryophyta</taxon>
        <taxon>Tracheophyta</taxon>
        <taxon>Spermatophyta</taxon>
        <taxon>Magnoliopsida</taxon>
        <taxon>eudicotyledons</taxon>
        <taxon>Gunneridae</taxon>
        <taxon>Pentapetalae</taxon>
        <taxon>rosids</taxon>
        <taxon>malvids</taxon>
        <taxon>Sapindales</taxon>
        <taxon>Rutaceae</taxon>
        <taxon>Aurantioideae</taxon>
        <taxon>Citrus</taxon>
    </lineage>
</organism>
<name>A0A067G3L4_CITSI</name>
<dbReference type="InterPro" id="IPR036047">
    <property type="entry name" value="F-box-like_dom_sf"/>
</dbReference>
<dbReference type="PANTHER" id="PTHR31293:SF12">
    <property type="entry name" value="RNI-LIKE SUPERFAMILY PROTEIN"/>
    <property type="match status" value="1"/>
</dbReference>
<sequence>MDENSDRISSLHYSILCHILSFLLENYVARTSILSKRWLGLQIYAPNFYFKEFLLTRKEKFTNFVNNILLCRDKSCSIVTFNLECKYAL</sequence>
<proteinExistence type="predicted"/>
<evidence type="ECO:0000313" key="1">
    <source>
        <dbReference type="EMBL" id="KDO74204.1"/>
    </source>
</evidence>
<evidence type="ECO:0000313" key="2">
    <source>
        <dbReference type="Proteomes" id="UP000027120"/>
    </source>
</evidence>
<reference evidence="1 2" key="1">
    <citation type="submission" date="2014-04" db="EMBL/GenBank/DDBJ databases">
        <authorList>
            <consortium name="International Citrus Genome Consortium"/>
            <person name="Gmitter F."/>
            <person name="Chen C."/>
            <person name="Farmerie W."/>
            <person name="Harkins T."/>
            <person name="Desany B."/>
            <person name="Mohiuddin M."/>
            <person name="Kodira C."/>
            <person name="Borodovsky M."/>
            <person name="Lomsadze A."/>
            <person name="Burns P."/>
            <person name="Jenkins J."/>
            <person name="Prochnik S."/>
            <person name="Shu S."/>
            <person name="Chapman J."/>
            <person name="Pitluck S."/>
            <person name="Schmutz J."/>
            <person name="Rokhsar D."/>
        </authorList>
    </citation>
    <scope>NUCLEOTIDE SEQUENCE</scope>
</reference>
<dbReference type="PANTHER" id="PTHR31293">
    <property type="entry name" value="RNI-LIKE SUPERFAMILY PROTEIN"/>
    <property type="match status" value="1"/>
</dbReference>
<gene>
    <name evidence="1" type="ORF">CISIN_1g048229mg</name>
</gene>
<keyword evidence="2" id="KW-1185">Reference proteome</keyword>
<evidence type="ECO:0008006" key="3">
    <source>
        <dbReference type="Google" id="ProtNLM"/>
    </source>
</evidence>
<dbReference type="AlphaFoldDB" id="A0A067G3L4"/>
<dbReference type="InterPro" id="IPR055294">
    <property type="entry name" value="FBL60-like"/>
</dbReference>
<protein>
    <recommendedName>
        <fullName evidence="3">F-box domain-containing protein</fullName>
    </recommendedName>
</protein>
<dbReference type="SMR" id="A0A067G3L4"/>